<dbReference type="InterPro" id="IPR006680">
    <property type="entry name" value="Amidohydro-rel"/>
</dbReference>
<dbReference type="InterPro" id="IPR032466">
    <property type="entry name" value="Metal_Hydrolase"/>
</dbReference>
<reference evidence="3" key="1">
    <citation type="submission" date="2022-06" db="EMBL/GenBank/DDBJ databases">
        <title>WGS of actinobacteria.</title>
        <authorList>
            <person name="Thawai C."/>
        </authorList>
    </citation>
    <scope>NUCLEOTIDE SEQUENCE</scope>
    <source>
        <strain evidence="3">DSM 42010</strain>
    </source>
</reference>
<keyword evidence="1" id="KW-0456">Lyase</keyword>
<evidence type="ECO:0000313" key="3">
    <source>
        <dbReference type="EMBL" id="MCQ8828556.1"/>
    </source>
</evidence>
<gene>
    <name evidence="3" type="ORF">NQU54_05545</name>
</gene>
<accession>A0A9X2LRE3</accession>
<comment type="caution">
    <text evidence="3">The sequence shown here is derived from an EMBL/GenBank/DDBJ whole genome shotgun (WGS) entry which is preliminary data.</text>
</comment>
<sequence length="345" mass="37582">MTHLNETAQDTGGDTGLRIVGLEEHIMFPEVVDAWRRAGTAEDDLAFMASTTGETGRRLAEVGDERRASMRSTGLDTQVLSLSTPGLQNLGAADAAALQSDCNDRIAALAADATRQVQGLATLALQRPARAAAELGRSIGDLGLDGAMIFSRVGGRHLDDHAFWPVFEAAEALAVPLHLHPMTPPAAVRHAYYDGFAPEVSAALASHRLGWHYDTGVAYLRLILAGVFDRFPGLRLVLGHWGELVLFYLDRLEPLARIAGLPRTIGEYVRDHLYVTPSGMLSHAYLQEAVRIVGAEHVLFATDYPFEPAAHAGARTFLEHARLADDERRLIASGNWERLRGDIKR</sequence>
<dbReference type="GO" id="GO:0016831">
    <property type="term" value="F:carboxy-lyase activity"/>
    <property type="evidence" value="ECO:0007669"/>
    <property type="project" value="InterPro"/>
</dbReference>
<evidence type="ECO:0000259" key="2">
    <source>
        <dbReference type="Pfam" id="PF04909"/>
    </source>
</evidence>
<keyword evidence="4" id="KW-1185">Reference proteome</keyword>
<dbReference type="GO" id="GO:0019748">
    <property type="term" value="P:secondary metabolic process"/>
    <property type="evidence" value="ECO:0007669"/>
    <property type="project" value="TreeGrafter"/>
</dbReference>
<dbReference type="RefSeq" id="WP_257630032.1">
    <property type="nucleotide sequence ID" value="NZ_JANIIC010000004.1"/>
</dbReference>
<evidence type="ECO:0000313" key="4">
    <source>
        <dbReference type="Proteomes" id="UP001142400"/>
    </source>
</evidence>
<proteinExistence type="predicted"/>
<dbReference type="InterPro" id="IPR032465">
    <property type="entry name" value="ACMSD"/>
</dbReference>
<dbReference type="PANTHER" id="PTHR21240">
    <property type="entry name" value="2-AMINO-3-CARBOXYLMUCONATE-6-SEMIALDEHYDE DECARBOXYLASE"/>
    <property type="match status" value="1"/>
</dbReference>
<organism evidence="3 4">
    <name type="scientific">Streptomyces malaysiensis subsp. samsunensis</name>
    <dbReference type="NCBI Taxonomy" id="459658"/>
    <lineage>
        <taxon>Bacteria</taxon>
        <taxon>Bacillati</taxon>
        <taxon>Actinomycetota</taxon>
        <taxon>Actinomycetes</taxon>
        <taxon>Kitasatosporales</taxon>
        <taxon>Streptomycetaceae</taxon>
        <taxon>Streptomyces</taxon>
        <taxon>Streptomyces violaceusniger group</taxon>
    </lineage>
</organism>
<name>A0A9X2LRE3_STRMQ</name>
<protein>
    <submittedName>
        <fullName evidence="3">Amidohydrolase family protein</fullName>
    </submittedName>
</protein>
<dbReference type="GO" id="GO:0005829">
    <property type="term" value="C:cytosol"/>
    <property type="evidence" value="ECO:0007669"/>
    <property type="project" value="TreeGrafter"/>
</dbReference>
<dbReference type="Gene3D" id="3.20.20.140">
    <property type="entry name" value="Metal-dependent hydrolases"/>
    <property type="match status" value="1"/>
</dbReference>
<dbReference type="GO" id="GO:0016787">
    <property type="term" value="F:hydrolase activity"/>
    <property type="evidence" value="ECO:0007669"/>
    <property type="project" value="InterPro"/>
</dbReference>
<evidence type="ECO:0000256" key="1">
    <source>
        <dbReference type="ARBA" id="ARBA00023239"/>
    </source>
</evidence>
<feature type="domain" description="Amidohydrolase-related" evidence="2">
    <location>
        <begin position="84"/>
        <end position="338"/>
    </location>
</feature>
<dbReference type="PANTHER" id="PTHR21240:SF30">
    <property type="entry name" value="AMIDOHYDROLASE-RELATED DOMAIN-CONTAINING PROTEIN-RELATED"/>
    <property type="match status" value="1"/>
</dbReference>
<dbReference type="Pfam" id="PF04909">
    <property type="entry name" value="Amidohydro_2"/>
    <property type="match status" value="1"/>
</dbReference>
<dbReference type="Proteomes" id="UP001142400">
    <property type="component" value="Unassembled WGS sequence"/>
</dbReference>
<dbReference type="SUPFAM" id="SSF51556">
    <property type="entry name" value="Metallo-dependent hydrolases"/>
    <property type="match status" value="1"/>
</dbReference>
<dbReference type="AlphaFoldDB" id="A0A9X2LRE3"/>
<dbReference type="EMBL" id="JANIIC010000004">
    <property type="protein sequence ID" value="MCQ8828556.1"/>
    <property type="molecule type" value="Genomic_DNA"/>
</dbReference>